<reference evidence="2 3" key="1">
    <citation type="submission" date="2018-01" db="EMBL/GenBank/DDBJ databases">
        <title>Draft Genome Sequence of Komagataeibacter maltaceti LMG 1529, a Vinegar Producing Acetic Acid Bacterium Isolated from Malt Vinegar Brewery Acetifiers.</title>
        <authorList>
            <person name="Zhang Q."/>
            <person name="Hollensteiner J."/>
            <person name="Poehlein A."/>
            <person name="Daniel R."/>
        </authorList>
    </citation>
    <scope>NUCLEOTIDE SEQUENCE [LARGE SCALE GENOMIC DNA]</scope>
    <source>
        <strain evidence="2 3">LMG 1529</strain>
    </source>
</reference>
<accession>A0A2S3W000</accession>
<feature type="compositionally biased region" description="Polar residues" evidence="1">
    <location>
        <begin position="125"/>
        <end position="134"/>
    </location>
</feature>
<comment type="caution">
    <text evidence="2">The sequence shown here is derived from an EMBL/GenBank/DDBJ whole genome shotgun (WGS) entry which is preliminary data.</text>
</comment>
<feature type="compositionally biased region" description="Low complexity" evidence="1">
    <location>
        <begin position="111"/>
        <end position="124"/>
    </location>
</feature>
<evidence type="ECO:0000313" key="3">
    <source>
        <dbReference type="Proteomes" id="UP000237344"/>
    </source>
</evidence>
<evidence type="ECO:0000256" key="1">
    <source>
        <dbReference type="SAM" id="MobiDB-lite"/>
    </source>
</evidence>
<dbReference type="AlphaFoldDB" id="A0A2S3W000"/>
<dbReference type="EMBL" id="POTC01000031">
    <property type="protein sequence ID" value="POF62182.1"/>
    <property type="molecule type" value="Genomic_DNA"/>
</dbReference>
<keyword evidence="3" id="KW-1185">Reference proteome</keyword>
<feature type="compositionally biased region" description="Basic and acidic residues" evidence="1">
    <location>
        <begin position="138"/>
        <end position="147"/>
    </location>
</feature>
<proteinExistence type="predicted"/>
<organism evidence="2 3">
    <name type="scientific">Novacetimonas maltaceti</name>
    <dbReference type="NCBI Taxonomy" id="1203393"/>
    <lineage>
        <taxon>Bacteria</taxon>
        <taxon>Pseudomonadati</taxon>
        <taxon>Pseudomonadota</taxon>
        <taxon>Alphaproteobacteria</taxon>
        <taxon>Acetobacterales</taxon>
        <taxon>Acetobacteraceae</taxon>
        <taxon>Novacetimonas</taxon>
    </lineage>
</organism>
<evidence type="ECO:0000313" key="2">
    <source>
        <dbReference type="EMBL" id="POF62182.1"/>
    </source>
</evidence>
<feature type="region of interest" description="Disordered" evidence="1">
    <location>
        <begin position="102"/>
        <end position="182"/>
    </location>
</feature>
<gene>
    <name evidence="2" type="ORF">KMAL_21960</name>
</gene>
<protein>
    <submittedName>
        <fullName evidence="2">Uncharacterized protein</fullName>
    </submittedName>
</protein>
<name>A0A2S3W000_9PROT</name>
<dbReference type="Proteomes" id="UP000237344">
    <property type="component" value="Unassembled WGS sequence"/>
</dbReference>
<dbReference type="RefSeq" id="WP_146044202.1">
    <property type="nucleotide sequence ID" value="NZ_NKUE01000024.1"/>
</dbReference>
<sequence length="215" mass="23209">MIQHDRTIIGIEFGRQGTINHDTDRTFLISTRQMVALVKLLETTIEGRKSPNHSIHLPSWLEGLEAGNRILVPRQDLAFGTTQATTFQHCVDLKKNDPDLPGPARCPKCDSPAGPSNGPAAPSNDTGSRGSSPVSGLEADRVEDARDGVTPSLGAPGRGHMANAERSIRRDMSANSPAERTERLTRSYFDTRPEGRDAFAMVLIARVAMTGRGAA</sequence>